<organism evidence="1 2">
    <name type="scientific">Penicillium vulpinum</name>
    <dbReference type="NCBI Taxonomy" id="29845"/>
    <lineage>
        <taxon>Eukaryota</taxon>
        <taxon>Fungi</taxon>
        <taxon>Dikarya</taxon>
        <taxon>Ascomycota</taxon>
        <taxon>Pezizomycotina</taxon>
        <taxon>Eurotiomycetes</taxon>
        <taxon>Eurotiomycetidae</taxon>
        <taxon>Eurotiales</taxon>
        <taxon>Aspergillaceae</taxon>
        <taxon>Penicillium</taxon>
    </lineage>
</organism>
<reference evidence="2" key="1">
    <citation type="journal article" date="2017" name="Nat. Microbiol.">
        <title>Global analysis of biosynthetic gene clusters reveals vast potential of secondary metabolite production in Penicillium species.</title>
        <authorList>
            <person name="Nielsen J.C."/>
            <person name="Grijseels S."/>
            <person name="Prigent S."/>
            <person name="Ji B."/>
            <person name="Dainat J."/>
            <person name="Nielsen K.F."/>
            <person name="Frisvad J.C."/>
            <person name="Workman M."/>
            <person name="Nielsen J."/>
        </authorList>
    </citation>
    <scope>NUCLEOTIDE SEQUENCE [LARGE SCALE GENOMIC DNA]</scope>
    <source>
        <strain evidence="2">IBT 29486</strain>
    </source>
</reference>
<dbReference type="Proteomes" id="UP000191518">
    <property type="component" value="Unassembled WGS sequence"/>
</dbReference>
<dbReference type="SUPFAM" id="SSF48403">
    <property type="entry name" value="Ankyrin repeat"/>
    <property type="match status" value="1"/>
</dbReference>
<sequence>MESDDAFLDAFLNACAAGDLSNTQEAIASGRLTLEDLDEGLALATYDAHPDIVATLFDAGARVSTYATGFLTGEEEQVPGIIRQFLDHGLDPNASVSGGEPLLSLLRNPASARELLLRGADPNRCGPREIPPVVYAISST</sequence>
<evidence type="ECO:0000313" key="2">
    <source>
        <dbReference type="Proteomes" id="UP000191518"/>
    </source>
</evidence>
<comment type="caution">
    <text evidence="1">The sequence shown here is derived from an EMBL/GenBank/DDBJ whole genome shotgun (WGS) entry which is preliminary data.</text>
</comment>
<name>A0A1V6S4C5_9EURO</name>
<protein>
    <recommendedName>
        <fullName evidence="3">Ankyrin repeat domain-containing protein</fullName>
    </recommendedName>
</protein>
<accession>A0A1V6S4C5</accession>
<evidence type="ECO:0000313" key="1">
    <source>
        <dbReference type="EMBL" id="OQE08907.1"/>
    </source>
</evidence>
<dbReference type="Gene3D" id="1.25.40.20">
    <property type="entry name" value="Ankyrin repeat-containing domain"/>
    <property type="match status" value="1"/>
</dbReference>
<evidence type="ECO:0008006" key="3">
    <source>
        <dbReference type="Google" id="ProtNLM"/>
    </source>
</evidence>
<dbReference type="AlphaFoldDB" id="A0A1V6S4C5"/>
<dbReference type="InterPro" id="IPR036770">
    <property type="entry name" value="Ankyrin_rpt-contain_sf"/>
</dbReference>
<dbReference type="STRING" id="29845.A0A1V6S4C5"/>
<keyword evidence="2" id="KW-1185">Reference proteome</keyword>
<dbReference type="EMBL" id="MDYP01000008">
    <property type="protein sequence ID" value="OQE08907.1"/>
    <property type="molecule type" value="Genomic_DNA"/>
</dbReference>
<gene>
    <name evidence="1" type="ORF">PENVUL_c008G10071</name>
</gene>
<proteinExistence type="predicted"/>